<organism evidence="1 2">
    <name type="scientific">Aliivibrio fischeri</name>
    <name type="common">Vibrio fischeri</name>
    <dbReference type="NCBI Taxonomy" id="668"/>
    <lineage>
        <taxon>Bacteria</taxon>
        <taxon>Pseudomonadati</taxon>
        <taxon>Pseudomonadota</taxon>
        <taxon>Gammaproteobacteria</taxon>
        <taxon>Vibrionales</taxon>
        <taxon>Vibrionaceae</taxon>
        <taxon>Aliivibrio</taxon>
    </lineage>
</organism>
<gene>
    <name evidence="1" type="ORF">AFI02nite_37660</name>
</gene>
<name>A0A510UR82_ALIFS</name>
<dbReference type="AlphaFoldDB" id="A0A510UR82"/>
<evidence type="ECO:0000313" key="2">
    <source>
        <dbReference type="Proteomes" id="UP000321787"/>
    </source>
</evidence>
<dbReference type="RefSeq" id="WP_146866309.1">
    <property type="nucleotide sequence ID" value="NZ_BJTZ01000038.1"/>
</dbReference>
<sequence length="74" mass="8520">MNHTSNPETLKWPITPNIIIDDYIADSLSVILSPEIPLSSFSLKQCFQNVSFKNDSKKEWIKVLRDIADDLEKK</sequence>
<proteinExistence type="predicted"/>
<evidence type="ECO:0000313" key="1">
    <source>
        <dbReference type="EMBL" id="GEK15730.1"/>
    </source>
</evidence>
<accession>A0A510UR82</accession>
<dbReference type="Proteomes" id="UP000321787">
    <property type="component" value="Unassembled WGS sequence"/>
</dbReference>
<protein>
    <submittedName>
        <fullName evidence="1">Uncharacterized protein</fullName>
    </submittedName>
</protein>
<reference evidence="1 2" key="1">
    <citation type="submission" date="2019-07" db="EMBL/GenBank/DDBJ databases">
        <title>Whole genome shotgun sequence of Aliivibrio fischeri NBRC 101058.</title>
        <authorList>
            <person name="Hosoyama A."/>
            <person name="Uohara A."/>
            <person name="Ohji S."/>
            <person name="Ichikawa N."/>
        </authorList>
    </citation>
    <scope>NUCLEOTIDE SEQUENCE [LARGE SCALE GENOMIC DNA]</scope>
    <source>
        <strain evidence="1 2">NBRC 101058</strain>
    </source>
</reference>
<dbReference type="EMBL" id="BJTZ01000038">
    <property type="protein sequence ID" value="GEK15730.1"/>
    <property type="molecule type" value="Genomic_DNA"/>
</dbReference>
<comment type="caution">
    <text evidence="1">The sequence shown here is derived from an EMBL/GenBank/DDBJ whole genome shotgun (WGS) entry which is preliminary data.</text>
</comment>